<dbReference type="Proteomes" id="UP000001686">
    <property type="component" value="Chromosome"/>
</dbReference>
<accession>B1L4R5</accession>
<dbReference type="STRING" id="374847.Kcr_0693"/>
<dbReference type="HOGENOM" id="CLU_2550203_0_0_2"/>
<dbReference type="RefSeq" id="WP_012309341.1">
    <property type="nucleotide sequence ID" value="NC_010482.1"/>
</dbReference>
<protein>
    <submittedName>
        <fullName evidence="1">Uncharacterized protein</fullName>
    </submittedName>
</protein>
<dbReference type="KEGG" id="kcr:Kcr_0693"/>
<evidence type="ECO:0000313" key="2">
    <source>
        <dbReference type="Proteomes" id="UP000001686"/>
    </source>
</evidence>
<organism evidence="1 2">
    <name type="scientific">Korarchaeum cryptofilum (strain OPF8)</name>
    <dbReference type="NCBI Taxonomy" id="374847"/>
    <lineage>
        <taxon>Archaea</taxon>
        <taxon>Thermoproteota</taxon>
        <taxon>Candidatus Korarchaeia</taxon>
        <taxon>Candidatus Korarchaeales</taxon>
        <taxon>Candidatus Korarchaeaceae</taxon>
        <taxon>Candidatus Korarchaeum</taxon>
    </lineage>
</organism>
<gene>
    <name evidence="1" type="ordered locus">Kcr_0693</name>
</gene>
<dbReference type="AlphaFoldDB" id="B1L4R5"/>
<keyword evidence="2" id="KW-1185">Reference proteome</keyword>
<sequence length="82" mass="9982">MKQIKEGLERFLRRKGSLKRRKRCVEKRGIKGCDECKQWPCELLRGQFSSLWTWRSLKSSWRKSRNVDEAPQELLRRIFTEI</sequence>
<dbReference type="EMBL" id="CP000968">
    <property type="protein sequence ID" value="ACB07444.1"/>
    <property type="molecule type" value="Genomic_DNA"/>
</dbReference>
<dbReference type="EnsemblBacteria" id="ACB07444">
    <property type="protein sequence ID" value="ACB07444"/>
    <property type="gene ID" value="Kcr_0693"/>
</dbReference>
<name>B1L4R5_KORCO</name>
<dbReference type="GeneID" id="41339744"/>
<evidence type="ECO:0000313" key="1">
    <source>
        <dbReference type="EMBL" id="ACB07444.1"/>
    </source>
</evidence>
<dbReference type="InParanoid" id="B1L4R5"/>
<reference evidence="1 2" key="1">
    <citation type="journal article" date="2008" name="Proc. Natl. Acad. Sci. U.S.A.">
        <title>A korarchaeal genome reveals new insights into the evolution of the Archaea.</title>
        <authorList>
            <person name="Elkins J.G."/>
            <person name="Podar M."/>
            <person name="Graham D.E."/>
            <person name="Makarova K.S."/>
            <person name="Wolf Y."/>
            <person name="Randau L."/>
            <person name="Hedlund B.P."/>
            <person name="Brochier-Armanet C."/>
            <person name="Kunin V."/>
            <person name="Anderson I."/>
            <person name="Lapidus A."/>
            <person name="Goltsman E."/>
            <person name="Barry K."/>
            <person name="Koonin E.V."/>
            <person name="Hugenholtz P."/>
            <person name="Kyrpides N."/>
            <person name="Wanner G."/>
            <person name="Richardson P."/>
            <person name="Keller M."/>
            <person name="Stetter K.O."/>
        </authorList>
    </citation>
    <scope>NUCLEOTIDE SEQUENCE [LARGE SCALE GENOMIC DNA]</scope>
    <source>
        <strain evidence="2">OPF8</strain>
    </source>
</reference>
<proteinExistence type="predicted"/>